<keyword evidence="1" id="KW-0479">Metal-binding</keyword>
<dbReference type="CDD" id="cd00051">
    <property type="entry name" value="EFh"/>
    <property type="match status" value="1"/>
</dbReference>
<evidence type="ECO:0000256" key="1">
    <source>
        <dbReference type="ARBA" id="ARBA00022723"/>
    </source>
</evidence>
<dbReference type="FunFam" id="1.10.238.10:FF:000035">
    <property type="entry name" value="Calcium and integrin-binding family member 2"/>
    <property type="match status" value="1"/>
</dbReference>
<dbReference type="GO" id="GO:0016301">
    <property type="term" value="F:kinase activity"/>
    <property type="evidence" value="ECO:0007669"/>
    <property type="project" value="UniProtKB-KW"/>
</dbReference>
<dbReference type="InterPro" id="IPR002048">
    <property type="entry name" value="EF_hand_dom"/>
</dbReference>
<dbReference type="SUPFAM" id="SSF47473">
    <property type="entry name" value="EF-hand"/>
    <property type="match status" value="1"/>
</dbReference>
<dbReference type="InterPro" id="IPR018247">
    <property type="entry name" value="EF_Hand_1_Ca_BS"/>
</dbReference>
<dbReference type="PROSITE" id="PS00018">
    <property type="entry name" value="EF_HAND_1"/>
    <property type="match status" value="2"/>
</dbReference>
<evidence type="ECO:0000313" key="6">
    <source>
        <dbReference type="EMBL" id="JAA99396.1"/>
    </source>
</evidence>
<keyword evidence="4" id="KW-0460">Magnesium</keyword>
<evidence type="ECO:0000256" key="4">
    <source>
        <dbReference type="ARBA" id="ARBA00022842"/>
    </source>
</evidence>
<dbReference type="InterPro" id="IPR051433">
    <property type="entry name" value="CIBP"/>
</dbReference>
<reference evidence="6" key="1">
    <citation type="submission" date="2013-07" db="EMBL/GenBank/DDBJ databases">
        <title>Transcriptome sequencing and developmental regulation of gene expression in Anopheles aquasalis.</title>
        <authorList>
            <consortium name="Brazilian Malaria Network (MCT/CNPq/MS/SCTIE/DECIT/PRONEX 555648/2009-5) and Research Network on Bioactive Molecules from Arthropod Vectors (NAP-MOBIARVE"/>
            <consortium name="University of Sao Paulo)"/>
            <person name="Marinotti O."/>
            <person name="Ribeiro J.M.C."/>
            <person name="Costa-da-Silva A.L."/>
            <person name="Silva M.C.P."/>
            <person name="Lopes A.R."/>
            <person name="Barros M.S."/>
            <person name="Sa-Nunes A."/>
            <person name="Konjin B.B."/>
            <person name="Carvalho E."/>
            <person name="Suesdek L."/>
            <person name="Silva-Neto M.A.C."/>
            <person name="Capurro M.L."/>
        </authorList>
    </citation>
    <scope>NUCLEOTIDE SEQUENCE</scope>
    <source>
        <tissue evidence="6">Whole body</tissue>
    </source>
</reference>
<keyword evidence="2" id="KW-0677">Repeat</keyword>
<evidence type="ECO:0000259" key="5">
    <source>
        <dbReference type="PROSITE" id="PS50222"/>
    </source>
</evidence>
<dbReference type="PANTHER" id="PTHR45791:SF1">
    <property type="entry name" value="CALCIUM AND INTEGRIN BINDING FAMILY MEMBER 1"/>
    <property type="match status" value="1"/>
</dbReference>
<proteinExistence type="evidence at transcript level"/>
<dbReference type="PROSITE" id="PS50222">
    <property type="entry name" value="EF_HAND_2"/>
    <property type="match status" value="2"/>
</dbReference>
<sequence>MGQVKSQFSEDELQDYEDLTYFTKKGDLVCTTKKFKNLAPEKVGHNKNAKLSMNKVLEYPELKANPFGDRICKVFSSSNDGDITFEDFLDMMSVFSDAAPKSVKAEHAFRIYDFDGDDMIGRSDLKQVIQRLVAYNSDLGNNDIDQLINNILEEADLDDDGALSFAEFEHIIDKSSDFINSFRIRL</sequence>
<keyword evidence="3" id="KW-0106">Calcium</keyword>
<dbReference type="AlphaFoldDB" id="T1DQY5"/>
<evidence type="ECO:0000256" key="2">
    <source>
        <dbReference type="ARBA" id="ARBA00022737"/>
    </source>
</evidence>
<dbReference type="PANTHER" id="PTHR45791">
    <property type="entry name" value="CALCIUM AND INTEGRIN BINDING FAMILY MEMBER 2"/>
    <property type="match status" value="1"/>
</dbReference>
<accession>T1DQY5</accession>
<dbReference type="EMBL" id="GAMD01002194">
    <property type="protein sequence ID" value="JAA99396.1"/>
    <property type="molecule type" value="mRNA"/>
</dbReference>
<feature type="domain" description="EF-hand" evidence="5">
    <location>
        <begin position="100"/>
        <end position="135"/>
    </location>
</feature>
<name>T1DQY5_ANOAQ</name>
<organism evidence="6">
    <name type="scientific">Anopheles aquasalis</name>
    <name type="common">Malaria mosquito</name>
    <dbReference type="NCBI Taxonomy" id="42839"/>
    <lineage>
        <taxon>Eukaryota</taxon>
        <taxon>Metazoa</taxon>
        <taxon>Ecdysozoa</taxon>
        <taxon>Arthropoda</taxon>
        <taxon>Hexapoda</taxon>
        <taxon>Insecta</taxon>
        <taxon>Pterygota</taxon>
        <taxon>Neoptera</taxon>
        <taxon>Endopterygota</taxon>
        <taxon>Diptera</taxon>
        <taxon>Nematocera</taxon>
        <taxon>Culicoidea</taxon>
        <taxon>Culicidae</taxon>
        <taxon>Anophelinae</taxon>
        <taxon>Anopheles</taxon>
    </lineage>
</organism>
<dbReference type="Gene3D" id="1.10.238.10">
    <property type="entry name" value="EF-hand"/>
    <property type="match status" value="2"/>
</dbReference>
<feature type="domain" description="EF-hand" evidence="5">
    <location>
        <begin position="143"/>
        <end position="178"/>
    </location>
</feature>
<dbReference type="GO" id="GO:0005509">
    <property type="term" value="F:calcium ion binding"/>
    <property type="evidence" value="ECO:0007669"/>
    <property type="project" value="InterPro"/>
</dbReference>
<dbReference type="Pfam" id="PF13499">
    <property type="entry name" value="EF-hand_7"/>
    <property type="match status" value="1"/>
</dbReference>
<dbReference type="GO" id="GO:0000287">
    <property type="term" value="F:magnesium ion binding"/>
    <property type="evidence" value="ECO:0007669"/>
    <property type="project" value="TreeGrafter"/>
</dbReference>
<keyword evidence="6" id="KW-0808">Transferase</keyword>
<protein>
    <submittedName>
        <fullName evidence="6">Putative ca2+-binding kinase</fullName>
    </submittedName>
</protein>
<dbReference type="InterPro" id="IPR011992">
    <property type="entry name" value="EF-hand-dom_pair"/>
</dbReference>
<dbReference type="SMART" id="SM00054">
    <property type="entry name" value="EFh"/>
    <property type="match status" value="3"/>
</dbReference>
<keyword evidence="6" id="KW-0418">Kinase</keyword>
<dbReference type="VEuPathDB" id="VectorBase:AAQUA_011151"/>
<evidence type="ECO:0000256" key="3">
    <source>
        <dbReference type="ARBA" id="ARBA00022837"/>
    </source>
</evidence>